<name>W4G365_APHAT</name>
<dbReference type="Pfam" id="PF22936">
    <property type="entry name" value="Pol_BBD"/>
    <property type="match status" value="1"/>
</dbReference>
<gene>
    <name evidence="2" type="ORF">H257_11080</name>
</gene>
<dbReference type="RefSeq" id="XP_009836221.1">
    <property type="nucleotide sequence ID" value="XM_009837919.1"/>
</dbReference>
<evidence type="ECO:0000259" key="1">
    <source>
        <dbReference type="Pfam" id="PF22936"/>
    </source>
</evidence>
<sequence>MFPPLYQNPFQDVTCTTHPPFYPRPEDISDSSHAAIEIAANTTASDNNDSMIHQIIVDSGASSHMTGMPHQLHDTQPCERRAVVANRKSTTATTMGKMRIKTPQGKTFTLSNVLVINGMPMTPP</sequence>
<protein>
    <recommendedName>
        <fullName evidence="1">Retrovirus-related Pol polyprotein from transposon TNT 1-94-like beta-barrel domain-containing protein</fullName>
    </recommendedName>
</protein>
<dbReference type="VEuPathDB" id="FungiDB:H257_11080"/>
<feature type="domain" description="Retrovirus-related Pol polyprotein from transposon TNT 1-94-like beta-barrel" evidence="1">
    <location>
        <begin position="56"/>
        <end position="118"/>
    </location>
</feature>
<proteinExistence type="predicted"/>
<accession>W4G365</accession>
<dbReference type="EMBL" id="KI913145">
    <property type="protein sequence ID" value="ETV74115.1"/>
    <property type="molecule type" value="Genomic_DNA"/>
</dbReference>
<dbReference type="OrthoDB" id="87546at2759"/>
<organism evidence="2">
    <name type="scientific">Aphanomyces astaci</name>
    <name type="common">Crayfish plague agent</name>
    <dbReference type="NCBI Taxonomy" id="112090"/>
    <lineage>
        <taxon>Eukaryota</taxon>
        <taxon>Sar</taxon>
        <taxon>Stramenopiles</taxon>
        <taxon>Oomycota</taxon>
        <taxon>Saprolegniomycetes</taxon>
        <taxon>Saprolegniales</taxon>
        <taxon>Verrucalvaceae</taxon>
        <taxon>Aphanomyces</taxon>
    </lineage>
</organism>
<dbReference type="AlphaFoldDB" id="W4G365"/>
<evidence type="ECO:0000313" key="2">
    <source>
        <dbReference type="EMBL" id="ETV74115.1"/>
    </source>
</evidence>
<dbReference type="GeneID" id="20813076"/>
<dbReference type="InterPro" id="IPR054722">
    <property type="entry name" value="PolX-like_BBD"/>
</dbReference>
<reference evidence="2" key="1">
    <citation type="submission" date="2013-12" db="EMBL/GenBank/DDBJ databases">
        <title>The Genome Sequence of Aphanomyces astaci APO3.</title>
        <authorList>
            <consortium name="The Broad Institute Genomics Platform"/>
            <person name="Russ C."/>
            <person name="Tyler B."/>
            <person name="van West P."/>
            <person name="Dieguez-Uribeondo J."/>
            <person name="Young S.K."/>
            <person name="Zeng Q."/>
            <person name="Gargeya S."/>
            <person name="Fitzgerald M."/>
            <person name="Abouelleil A."/>
            <person name="Alvarado L."/>
            <person name="Chapman S.B."/>
            <person name="Gainer-Dewar J."/>
            <person name="Goldberg J."/>
            <person name="Griggs A."/>
            <person name="Gujja S."/>
            <person name="Hansen M."/>
            <person name="Howarth C."/>
            <person name="Imamovic A."/>
            <person name="Ireland A."/>
            <person name="Larimer J."/>
            <person name="McCowan C."/>
            <person name="Murphy C."/>
            <person name="Pearson M."/>
            <person name="Poon T.W."/>
            <person name="Priest M."/>
            <person name="Roberts A."/>
            <person name="Saif S."/>
            <person name="Shea T."/>
            <person name="Sykes S."/>
            <person name="Wortman J."/>
            <person name="Nusbaum C."/>
            <person name="Birren B."/>
        </authorList>
    </citation>
    <scope>NUCLEOTIDE SEQUENCE [LARGE SCALE GENOMIC DNA]</scope>
    <source>
        <strain evidence="2">APO3</strain>
    </source>
</reference>